<feature type="region of interest" description="Disordered" evidence="3">
    <location>
        <begin position="738"/>
        <end position="783"/>
    </location>
</feature>
<organism evidence="6 7">
    <name type="scientific">Phyllosticta citrichinensis</name>
    <dbReference type="NCBI Taxonomy" id="1130410"/>
    <lineage>
        <taxon>Eukaryota</taxon>
        <taxon>Fungi</taxon>
        <taxon>Dikarya</taxon>
        <taxon>Ascomycota</taxon>
        <taxon>Pezizomycotina</taxon>
        <taxon>Dothideomycetes</taxon>
        <taxon>Dothideomycetes incertae sedis</taxon>
        <taxon>Botryosphaeriales</taxon>
        <taxon>Phyllostictaceae</taxon>
        <taxon>Phyllosticta</taxon>
    </lineage>
</organism>
<evidence type="ECO:0000313" key="6">
    <source>
        <dbReference type="EMBL" id="KAK8162115.1"/>
    </source>
</evidence>
<dbReference type="InterPro" id="IPR016187">
    <property type="entry name" value="CTDL_fold"/>
</dbReference>
<evidence type="ECO:0000256" key="2">
    <source>
        <dbReference type="ARBA" id="ARBA00022679"/>
    </source>
</evidence>
<dbReference type="InterPro" id="IPR042095">
    <property type="entry name" value="SUMF_sf"/>
</dbReference>
<feature type="domain" description="Sulfatase-modifying factor enzyme-like" evidence="4">
    <location>
        <begin position="596"/>
        <end position="705"/>
    </location>
</feature>
<dbReference type="PANTHER" id="PTHR43397">
    <property type="entry name" value="ERGOTHIONEINE BIOSYNTHESIS PROTEIN 1"/>
    <property type="match status" value="1"/>
</dbReference>
<dbReference type="Pfam" id="PF10017">
    <property type="entry name" value="Methyltransf_33"/>
    <property type="match status" value="1"/>
</dbReference>
<keyword evidence="2" id="KW-0808">Transferase</keyword>
<dbReference type="Pfam" id="PF03781">
    <property type="entry name" value="FGE-sulfatase"/>
    <property type="match status" value="2"/>
</dbReference>
<comment type="caution">
    <text evidence="6">The sequence shown here is derived from an EMBL/GenBank/DDBJ whole genome shotgun (WGS) entry which is preliminary data.</text>
</comment>
<protein>
    <submittedName>
        <fullName evidence="6">C-type lectin protein</fullName>
    </submittedName>
</protein>
<proteinExistence type="predicted"/>
<dbReference type="InterPro" id="IPR005532">
    <property type="entry name" value="SUMF_dom"/>
</dbReference>
<reference evidence="6 7" key="1">
    <citation type="journal article" date="2022" name="G3 (Bethesda)">
        <title>Enemy or ally: a genomic approach to elucidate the lifestyle of Phyllosticta citrichinaensis.</title>
        <authorList>
            <person name="Buijs V.A."/>
            <person name="Groenewald J.Z."/>
            <person name="Haridas S."/>
            <person name="LaButti K.M."/>
            <person name="Lipzen A."/>
            <person name="Martin F.M."/>
            <person name="Barry K."/>
            <person name="Grigoriev I.V."/>
            <person name="Crous P.W."/>
            <person name="Seidl M.F."/>
        </authorList>
    </citation>
    <scope>NUCLEOTIDE SEQUENCE [LARGE SCALE GENOMIC DNA]</scope>
    <source>
        <strain evidence="6 7">CBS 129764</strain>
    </source>
</reference>
<name>A0ABR1XPI2_9PEZI</name>
<dbReference type="SUPFAM" id="SSF56436">
    <property type="entry name" value="C-type lectin-like"/>
    <property type="match status" value="1"/>
</dbReference>
<evidence type="ECO:0000259" key="4">
    <source>
        <dbReference type="Pfam" id="PF03781"/>
    </source>
</evidence>
<dbReference type="Gene3D" id="3.90.1580.10">
    <property type="entry name" value="paralog of FGE (formylglycine-generating enzyme)"/>
    <property type="match status" value="1"/>
</dbReference>
<dbReference type="InterPro" id="IPR029063">
    <property type="entry name" value="SAM-dependent_MTases_sf"/>
</dbReference>
<dbReference type="Gene3D" id="3.40.50.150">
    <property type="entry name" value="Vaccinia Virus protein VP39"/>
    <property type="match status" value="1"/>
</dbReference>
<feature type="domain" description="Histidine-specific methyltransferase SAM-dependent" evidence="5">
    <location>
        <begin position="63"/>
        <end position="367"/>
    </location>
</feature>
<keyword evidence="7" id="KW-1185">Reference proteome</keyword>
<evidence type="ECO:0000256" key="1">
    <source>
        <dbReference type="ARBA" id="ARBA00022603"/>
    </source>
</evidence>
<dbReference type="EMBL" id="JBBWUH010000007">
    <property type="protein sequence ID" value="KAK8162115.1"/>
    <property type="molecule type" value="Genomic_DNA"/>
</dbReference>
<accession>A0ABR1XPI2</accession>
<dbReference type="InterPro" id="IPR017805">
    <property type="entry name" value="SAM_MeTrfase_EasF-type_put"/>
</dbReference>
<evidence type="ECO:0000256" key="3">
    <source>
        <dbReference type="SAM" id="MobiDB-lite"/>
    </source>
</evidence>
<evidence type="ECO:0000259" key="5">
    <source>
        <dbReference type="Pfam" id="PF10017"/>
    </source>
</evidence>
<feature type="domain" description="Sulfatase-modifying factor enzyme-like" evidence="4">
    <location>
        <begin position="810"/>
        <end position="909"/>
    </location>
</feature>
<dbReference type="InterPro" id="IPR051128">
    <property type="entry name" value="EgtD_Methyltrsf_superfamily"/>
</dbReference>
<dbReference type="PANTHER" id="PTHR43397:SF1">
    <property type="entry name" value="ERGOTHIONEINE BIOSYNTHESIS PROTEIN 1"/>
    <property type="match status" value="1"/>
</dbReference>
<dbReference type="Proteomes" id="UP001456524">
    <property type="component" value="Unassembled WGS sequence"/>
</dbReference>
<keyword evidence="1" id="KW-0489">Methyltransferase</keyword>
<sequence length="911" mass="100995">MTKRCLQETEPLSAGVTSFTRNDRAQTNGLTGLRWRVPELCHKNGSSNITNIRGDANGNCLLDDALKGLHVKEGTEKTLSTILLYDEVGLRLFEKITYLKDYYLTNAEIEVLETYAERIADRIQPGSILLELGSGNLRKVNIILQALERQGKDVDYYALDLDVAELQRTLAEVPSQSFKHVKCFGLHATYDDGLEWLKRPEIASRPKTVLWMGSSIGNFKREECPGFLRSVAASLQEGDTLLIGIDSCLEPKKVHRAYNDSEGVTHQFYLNGLEHANRLLGTQAFKPGEWKVVGEFDSLNGRHQAFVVPLKDVVVDDVLIKAGEKVRIEESYKFSPGDIRRLFDDANLAQGARWMNQKGDYGLYLVSKPQVFYSLHPKDYAAEPAPTLSDWKQLWAAWDAVGLSMLPQEGLLEKPIKLRNACIFYLGHIPTFLDIHLTRSTREAATEPAAQFAGIFERGIDPDVDNPELCHAHSEIPEAYPPVEQILRYQSRVRGRVAGLYGRGITQSDARVARSLWLGYEHEMMHLETLLYMLVQSDQPRTRPPPGVVAPDFEALAREAGSRAVGVENRWFKVPAATLDEGLDDPENESGPRRFFGWDNEKPRRRIVVGAFEAKARAITVADYAKYLDQTASTQIPASWARARSTSSARAPNNGALSDYEGITVRTVFGPVPLAHALDWPVLASYDELAGCARWMDGRIPTADEARSIYAYVERVKKSALKDAVQCTIPAVNGHLVNDGVAESPPSHRNGNHTNGVSCSNGNGGSNGDAHAPASLDPEPNVDLDGQRRALFADLSLTDDHDHDDDTDGINIGFRHWHPTAVTARGARLAGQGDMGGAWEWTSTALAPHAGFAPSAAYPGYTADFFDGKHNVVLGGSWATHPRLAGRRSFVNWYQRNYPYVWATARVVRDV</sequence>
<evidence type="ECO:0000313" key="7">
    <source>
        <dbReference type="Proteomes" id="UP001456524"/>
    </source>
</evidence>
<dbReference type="NCBIfam" id="TIGR03439">
    <property type="entry name" value="methyl_EasF"/>
    <property type="match status" value="1"/>
</dbReference>
<dbReference type="InterPro" id="IPR019257">
    <property type="entry name" value="MeTrfase_dom"/>
</dbReference>
<gene>
    <name evidence="6" type="ORF">IWX90DRAFT_507242</name>
</gene>